<accession>A0A1F6LJL1</accession>
<dbReference type="GO" id="GO:0000287">
    <property type="term" value="F:magnesium ion binding"/>
    <property type="evidence" value="ECO:0007669"/>
    <property type="project" value="InterPro"/>
</dbReference>
<evidence type="ECO:0000256" key="3">
    <source>
        <dbReference type="ARBA" id="ARBA00022801"/>
    </source>
</evidence>
<evidence type="ECO:0000313" key="7">
    <source>
        <dbReference type="EMBL" id="OGH59484.1"/>
    </source>
</evidence>
<reference evidence="7 8" key="1">
    <citation type="journal article" date="2016" name="Nat. Commun.">
        <title>Thousands of microbial genomes shed light on interconnected biogeochemical processes in an aquifer system.</title>
        <authorList>
            <person name="Anantharaman K."/>
            <person name="Brown C.T."/>
            <person name="Hug L.A."/>
            <person name="Sharon I."/>
            <person name="Castelle C.J."/>
            <person name="Probst A.J."/>
            <person name="Thomas B.C."/>
            <person name="Singh A."/>
            <person name="Wilkins M.J."/>
            <person name="Karaoz U."/>
            <person name="Brodie E.L."/>
            <person name="Williams K.H."/>
            <person name="Hubbard S.S."/>
            <person name="Banfield J.F."/>
        </authorList>
    </citation>
    <scope>NUCLEOTIDE SEQUENCE [LARGE SCALE GENOMIC DNA]</scope>
</reference>
<evidence type="ECO:0000313" key="8">
    <source>
        <dbReference type="Proteomes" id="UP000177067"/>
    </source>
</evidence>
<protein>
    <recommendedName>
        <fullName evidence="2">dUTP diphosphatase</fullName>
        <ecNumber evidence="2">3.6.1.23</ecNumber>
    </recommendedName>
</protein>
<proteinExistence type="inferred from homology"/>
<comment type="caution">
    <text evidence="7">The sequence shown here is derived from an EMBL/GenBank/DDBJ whole genome shotgun (WGS) entry which is preliminary data.</text>
</comment>
<dbReference type="PANTHER" id="PTHR11241">
    <property type="entry name" value="DEOXYURIDINE 5'-TRIPHOSPHATE NUCLEOTIDOHYDROLASE"/>
    <property type="match status" value="1"/>
</dbReference>
<dbReference type="Proteomes" id="UP000177067">
    <property type="component" value="Unassembled WGS sequence"/>
</dbReference>
<dbReference type="InterPro" id="IPR029054">
    <property type="entry name" value="dUTPase-like"/>
</dbReference>
<dbReference type="NCBIfam" id="NF001862">
    <property type="entry name" value="PRK00601.1"/>
    <property type="match status" value="1"/>
</dbReference>
<dbReference type="InterPro" id="IPR008181">
    <property type="entry name" value="dUTPase"/>
</dbReference>
<comment type="similarity">
    <text evidence="1">Belongs to the dUTPase family.</text>
</comment>
<dbReference type="GO" id="GO:0004170">
    <property type="term" value="F:dUTP diphosphatase activity"/>
    <property type="evidence" value="ECO:0007669"/>
    <property type="project" value="UniProtKB-EC"/>
</dbReference>
<gene>
    <name evidence="7" type="ORF">A2725_01525</name>
</gene>
<dbReference type="GO" id="GO:0006226">
    <property type="term" value="P:dUMP biosynthetic process"/>
    <property type="evidence" value="ECO:0007669"/>
    <property type="project" value="InterPro"/>
</dbReference>
<dbReference type="NCBIfam" id="TIGR00576">
    <property type="entry name" value="dut"/>
    <property type="match status" value="1"/>
</dbReference>
<evidence type="ECO:0000259" key="6">
    <source>
        <dbReference type="Pfam" id="PF00692"/>
    </source>
</evidence>
<dbReference type="Pfam" id="PF00692">
    <property type="entry name" value="dUTPase"/>
    <property type="match status" value="1"/>
</dbReference>
<evidence type="ECO:0000256" key="5">
    <source>
        <dbReference type="ARBA" id="ARBA00047686"/>
    </source>
</evidence>
<keyword evidence="3" id="KW-0378">Hydrolase</keyword>
<evidence type="ECO:0000256" key="1">
    <source>
        <dbReference type="ARBA" id="ARBA00006581"/>
    </source>
</evidence>
<organism evidence="7 8">
    <name type="scientific">Candidatus Magasanikbacteria bacterium RIFCSPHIGHO2_01_FULL_33_34</name>
    <dbReference type="NCBI Taxonomy" id="1798671"/>
    <lineage>
        <taxon>Bacteria</taxon>
        <taxon>Candidatus Magasanikiibacteriota</taxon>
    </lineage>
</organism>
<dbReference type="AlphaFoldDB" id="A0A1F6LJL1"/>
<sequence>MQVKIKRIDKSLPLPTYQTNGAVAFDLYTRIDEIILAGETKMLPTNLIIQTPNGYMLMIASRSSLAQKKGLKMANGVGIIDQDYCGEDDEIKLLVHNYTNNDVAVKKGERLGQGVFVKIEKSEWEEIEKINNENRGGFGSTD</sequence>
<dbReference type="InterPro" id="IPR033704">
    <property type="entry name" value="dUTPase_trimeric"/>
</dbReference>
<dbReference type="CDD" id="cd07557">
    <property type="entry name" value="trimeric_dUTPase"/>
    <property type="match status" value="1"/>
</dbReference>
<evidence type="ECO:0000256" key="4">
    <source>
        <dbReference type="ARBA" id="ARBA00023080"/>
    </source>
</evidence>
<dbReference type="GO" id="GO:0046081">
    <property type="term" value="P:dUTP catabolic process"/>
    <property type="evidence" value="ECO:0007669"/>
    <property type="project" value="InterPro"/>
</dbReference>
<dbReference type="PANTHER" id="PTHR11241:SF0">
    <property type="entry name" value="DEOXYURIDINE 5'-TRIPHOSPHATE NUCLEOTIDOHYDROLASE"/>
    <property type="match status" value="1"/>
</dbReference>
<name>A0A1F6LJL1_9BACT</name>
<dbReference type="EC" id="3.6.1.23" evidence="2"/>
<comment type="catalytic activity">
    <reaction evidence="5">
        <text>dUTP + H2O = dUMP + diphosphate + H(+)</text>
        <dbReference type="Rhea" id="RHEA:10248"/>
        <dbReference type="ChEBI" id="CHEBI:15377"/>
        <dbReference type="ChEBI" id="CHEBI:15378"/>
        <dbReference type="ChEBI" id="CHEBI:33019"/>
        <dbReference type="ChEBI" id="CHEBI:61555"/>
        <dbReference type="ChEBI" id="CHEBI:246422"/>
        <dbReference type="EC" id="3.6.1.23"/>
    </reaction>
</comment>
<dbReference type="SUPFAM" id="SSF51283">
    <property type="entry name" value="dUTPase-like"/>
    <property type="match status" value="1"/>
</dbReference>
<dbReference type="EMBL" id="MFPS01000007">
    <property type="protein sequence ID" value="OGH59484.1"/>
    <property type="molecule type" value="Genomic_DNA"/>
</dbReference>
<dbReference type="Gene3D" id="2.70.40.10">
    <property type="match status" value="1"/>
</dbReference>
<keyword evidence="4" id="KW-0546">Nucleotide metabolism</keyword>
<feature type="domain" description="dUTPase-like" evidence="6">
    <location>
        <begin position="12"/>
        <end position="141"/>
    </location>
</feature>
<evidence type="ECO:0000256" key="2">
    <source>
        <dbReference type="ARBA" id="ARBA00012379"/>
    </source>
</evidence>
<dbReference type="InterPro" id="IPR036157">
    <property type="entry name" value="dUTPase-like_sf"/>
</dbReference>